<feature type="chain" id="PRO_5046465422" evidence="1">
    <location>
        <begin position="36"/>
        <end position="344"/>
    </location>
</feature>
<comment type="caution">
    <text evidence="3">The sequence shown here is derived from an EMBL/GenBank/DDBJ whole genome shotgun (WGS) entry which is preliminary data.</text>
</comment>
<dbReference type="InterPro" id="IPR043426">
    <property type="entry name" value="MltB-like"/>
</dbReference>
<dbReference type="PANTHER" id="PTHR30163">
    <property type="entry name" value="MEMBRANE-BOUND LYTIC MUREIN TRANSGLYCOSYLASE B"/>
    <property type="match status" value="1"/>
</dbReference>
<name>A0ABS6VVE7_9GAMM</name>
<proteinExistence type="predicted"/>
<keyword evidence="4" id="KW-1185">Reference proteome</keyword>
<dbReference type="InterPro" id="IPR011757">
    <property type="entry name" value="Lytic_transglycosylase_MltB"/>
</dbReference>
<organism evidence="3 4">
    <name type="scientific">Zhongshania aquimaris</name>
    <dbReference type="NCBI Taxonomy" id="2857107"/>
    <lineage>
        <taxon>Bacteria</taxon>
        <taxon>Pseudomonadati</taxon>
        <taxon>Pseudomonadota</taxon>
        <taxon>Gammaproteobacteria</taxon>
        <taxon>Cellvibrionales</taxon>
        <taxon>Spongiibacteraceae</taxon>
        <taxon>Zhongshania</taxon>
    </lineage>
</organism>
<dbReference type="PANTHER" id="PTHR30163:SF9">
    <property type="entry name" value="MEMBRANE-BOUND LYTIC MUREIN TRANSGLYCOSYLASE B"/>
    <property type="match status" value="1"/>
</dbReference>
<dbReference type="Pfam" id="PF13406">
    <property type="entry name" value="SLT_2"/>
    <property type="match status" value="1"/>
</dbReference>
<evidence type="ECO:0000256" key="1">
    <source>
        <dbReference type="SAM" id="SignalP"/>
    </source>
</evidence>
<dbReference type="EMBL" id="JAHWDQ010000005">
    <property type="protein sequence ID" value="MBW2942321.1"/>
    <property type="molecule type" value="Genomic_DNA"/>
</dbReference>
<accession>A0ABS6VVE7</accession>
<evidence type="ECO:0000259" key="2">
    <source>
        <dbReference type="Pfam" id="PF13406"/>
    </source>
</evidence>
<dbReference type="CDD" id="cd13399">
    <property type="entry name" value="Slt35-like"/>
    <property type="match status" value="1"/>
</dbReference>
<dbReference type="InterPro" id="IPR031304">
    <property type="entry name" value="SLT_2"/>
</dbReference>
<evidence type="ECO:0000313" key="3">
    <source>
        <dbReference type="EMBL" id="MBW2942321.1"/>
    </source>
</evidence>
<feature type="signal peptide" evidence="1">
    <location>
        <begin position="1"/>
        <end position="35"/>
    </location>
</feature>
<reference evidence="3" key="1">
    <citation type="submission" date="2021-07" db="EMBL/GenBank/DDBJ databases">
        <title>Zhongshania sp. CAU 1632 isolated from seawater.</title>
        <authorList>
            <person name="Kim W."/>
        </authorList>
    </citation>
    <scope>NUCLEOTIDE SEQUENCE</scope>
    <source>
        <strain evidence="3">CAU 1632</strain>
    </source>
</reference>
<feature type="domain" description="Transglycosylase SLT" evidence="2">
    <location>
        <begin position="41"/>
        <end position="332"/>
    </location>
</feature>
<protein>
    <submittedName>
        <fullName evidence="3">Lytic murein transglycosylase B</fullName>
    </submittedName>
</protein>
<keyword evidence="1" id="KW-0732">Signal</keyword>
<dbReference type="NCBIfam" id="TIGR02282">
    <property type="entry name" value="MltB"/>
    <property type="match status" value="1"/>
</dbReference>
<sequence length="344" mass="38225">MIGHDVKIQNKQRNALKKLFCGAAAALLISTAAHADYSSHPGAAAFVKTMVEKHNFDRDWVLAILKQAEPKQSILDAMSRPAESVMTWGRYRNIFIQDSRVTQGVEFWTEHREALARAEKEFGVPASMIVGIIGVETRYGRNTGSYRVVDALATLGFDFPRRATFFLGQLEEYMLMVREQGFEPFSLKGSYAGAMGFGQFIPSSYRAYAVDFDGDGQVDIVNNKVDAIGSVANYFKRHGWRYGQPVVSSAVLKGDVDQSLFNAGLKPEKTLAQLDKAGIGSDRVLEPSQKATAMKLEGEKGDEYWLGLHNFYVITRYNHSAMYAMAAYQLSELIAADMQKVTTP</sequence>
<dbReference type="Proteomes" id="UP001166291">
    <property type="component" value="Unassembled WGS sequence"/>
</dbReference>
<gene>
    <name evidence="3" type="primary">mltB</name>
    <name evidence="3" type="ORF">KXJ70_16110</name>
</gene>
<evidence type="ECO:0000313" key="4">
    <source>
        <dbReference type="Proteomes" id="UP001166291"/>
    </source>
</evidence>